<dbReference type="PANTHER" id="PTHR30385:SF4">
    <property type="entry name" value="RNA POLYMERASE SIGMA-E FACTOR"/>
    <property type="match status" value="1"/>
</dbReference>
<dbReference type="GO" id="GO:0006352">
    <property type="term" value="P:DNA-templated transcription initiation"/>
    <property type="evidence" value="ECO:0007669"/>
    <property type="project" value="InterPro"/>
</dbReference>
<dbReference type="InterPro" id="IPR013325">
    <property type="entry name" value="RNA_pol_sigma_r2"/>
</dbReference>
<keyword evidence="4" id="KW-0804">Transcription</keyword>
<dbReference type="Gene3D" id="1.10.10.10">
    <property type="entry name" value="Winged helix-like DNA-binding domain superfamily/Winged helix DNA-binding domain"/>
    <property type="match status" value="2"/>
</dbReference>
<evidence type="ECO:0000313" key="10">
    <source>
        <dbReference type="Proteomes" id="UP000565715"/>
    </source>
</evidence>
<evidence type="ECO:0000256" key="3">
    <source>
        <dbReference type="ARBA" id="ARBA00023125"/>
    </source>
</evidence>
<dbReference type="NCBIfam" id="TIGR02980">
    <property type="entry name" value="SigBFG"/>
    <property type="match status" value="1"/>
</dbReference>
<keyword evidence="10" id="KW-1185">Reference proteome</keyword>
<dbReference type="InterPro" id="IPR013324">
    <property type="entry name" value="RNA_pol_sigma_r3/r4-like"/>
</dbReference>
<dbReference type="CDD" id="cd06171">
    <property type="entry name" value="Sigma70_r4"/>
    <property type="match status" value="1"/>
</dbReference>
<reference evidence="9 10" key="1">
    <citation type="submission" date="2020-04" db="EMBL/GenBank/DDBJ databases">
        <title>MicrobeNet Type strains.</title>
        <authorList>
            <person name="Nicholson A.C."/>
        </authorList>
    </citation>
    <scope>NUCLEOTIDE SEQUENCE [LARGE SCALE GENOMIC DNA]</scope>
    <source>
        <strain evidence="9 10">DSM 45078</strain>
    </source>
</reference>
<gene>
    <name evidence="9" type="ORF">HGA13_01260</name>
</gene>
<dbReference type="Proteomes" id="UP000565715">
    <property type="component" value="Unassembled WGS sequence"/>
</dbReference>
<dbReference type="Pfam" id="PF04539">
    <property type="entry name" value="Sigma70_r3"/>
    <property type="match status" value="1"/>
</dbReference>
<dbReference type="Gene3D" id="1.20.120.1810">
    <property type="match status" value="1"/>
</dbReference>
<dbReference type="GO" id="GO:0003677">
    <property type="term" value="F:DNA binding"/>
    <property type="evidence" value="ECO:0007669"/>
    <property type="project" value="UniProtKB-KW"/>
</dbReference>
<evidence type="ECO:0000256" key="2">
    <source>
        <dbReference type="ARBA" id="ARBA00023082"/>
    </source>
</evidence>
<feature type="domain" description="RNA polymerase sigma-70 region 2" evidence="7">
    <location>
        <begin position="58"/>
        <end position="126"/>
    </location>
</feature>
<protein>
    <submittedName>
        <fullName evidence="9">RNA polymerase sigma factor SigF</fullName>
    </submittedName>
</protein>
<dbReference type="RefSeq" id="WP_084470502.1">
    <property type="nucleotide sequence ID" value="NZ_JAAXOO010000001.1"/>
</dbReference>
<proteinExistence type="predicted"/>
<dbReference type="EMBL" id="JAAXOO010000001">
    <property type="protein sequence ID" value="NKY31705.1"/>
    <property type="molecule type" value="Genomic_DNA"/>
</dbReference>
<dbReference type="NCBIfam" id="TIGR02937">
    <property type="entry name" value="sigma70-ECF"/>
    <property type="match status" value="1"/>
</dbReference>
<dbReference type="InterPro" id="IPR007624">
    <property type="entry name" value="RNA_pol_sigma70_r3"/>
</dbReference>
<dbReference type="InterPro" id="IPR014284">
    <property type="entry name" value="RNA_pol_sigma-70_dom"/>
</dbReference>
<dbReference type="InterPro" id="IPR000943">
    <property type="entry name" value="RNA_pol_sigma70"/>
</dbReference>
<sequence length="289" mass="31992">MNEPTAATIDTPAAARRTARPGRAPGGDSYDNLEPCFDELARLDHDDPRRPEIRTEIVHRGLPLADHIARRFSGRGEAFDDLLQIARMGLVQAVDRFDTSRGSSFLSFAVPTIMGEVRRHFRDHTWAVRVPRGTKELHLRIGPASEALFQRLGRPPTARDLAAELGAELTEVTQALIAGNGHTSNSLDAAVREHDDETPPPAVLTRLGTEEPCYGLLEDAMAVRPLIEQLPRRERQILVWRYFGSMTQNQIAQRLGISQMQVSRILTKTLKNLREQALAEPGTAGSMAA</sequence>
<dbReference type="Pfam" id="PF04542">
    <property type="entry name" value="Sigma70_r2"/>
    <property type="match status" value="1"/>
</dbReference>
<dbReference type="InterPro" id="IPR014322">
    <property type="entry name" value="RNA_pol_sigma-B/F/G"/>
</dbReference>
<evidence type="ECO:0000313" key="9">
    <source>
        <dbReference type="EMBL" id="NKY31705.1"/>
    </source>
</evidence>
<name>A0A846X8E5_9NOCA</name>
<keyword evidence="1" id="KW-0805">Transcription regulation</keyword>
<evidence type="ECO:0000256" key="4">
    <source>
        <dbReference type="ARBA" id="ARBA00023163"/>
    </source>
</evidence>
<evidence type="ECO:0000259" key="7">
    <source>
        <dbReference type="Pfam" id="PF04542"/>
    </source>
</evidence>
<comment type="caution">
    <text evidence="9">The sequence shown here is derived from an EMBL/GenBank/DDBJ whole genome shotgun (WGS) entry which is preliminary data.</text>
</comment>
<dbReference type="InterPro" id="IPR007630">
    <property type="entry name" value="RNA_pol_sigma70_r4"/>
</dbReference>
<dbReference type="InterPro" id="IPR036388">
    <property type="entry name" value="WH-like_DNA-bd_sf"/>
</dbReference>
<dbReference type="GO" id="GO:0016987">
    <property type="term" value="F:sigma factor activity"/>
    <property type="evidence" value="ECO:0007669"/>
    <property type="project" value="UniProtKB-KW"/>
</dbReference>
<keyword evidence="2" id="KW-0731">Sigma factor</keyword>
<accession>A0A846X8E5</accession>
<dbReference type="PANTHER" id="PTHR30385">
    <property type="entry name" value="SIGMA FACTOR F FLAGELLAR"/>
    <property type="match status" value="1"/>
</dbReference>
<dbReference type="Pfam" id="PF04545">
    <property type="entry name" value="Sigma70_r4"/>
    <property type="match status" value="1"/>
</dbReference>
<keyword evidence="3" id="KW-0238">DNA-binding</keyword>
<evidence type="ECO:0000256" key="5">
    <source>
        <dbReference type="SAM" id="MobiDB-lite"/>
    </source>
</evidence>
<evidence type="ECO:0000259" key="8">
    <source>
        <dbReference type="Pfam" id="PF04545"/>
    </source>
</evidence>
<feature type="compositionally biased region" description="Low complexity" evidence="5">
    <location>
        <begin position="1"/>
        <end position="27"/>
    </location>
</feature>
<feature type="region of interest" description="Disordered" evidence="5">
    <location>
        <begin position="1"/>
        <end position="31"/>
    </location>
</feature>
<dbReference type="PRINTS" id="PR00046">
    <property type="entry name" value="SIGMA70FCT"/>
</dbReference>
<dbReference type="AlphaFoldDB" id="A0A846X8E5"/>
<evidence type="ECO:0000259" key="6">
    <source>
        <dbReference type="Pfam" id="PF04539"/>
    </source>
</evidence>
<dbReference type="InterPro" id="IPR007627">
    <property type="entry name" value="RNA_pol_sigma70_r2"/>
</dbReference>
<feature type="domain" description="RNA polymerase sigma-70 region 4" evidence="8">
    <location>
        <begin position="227"/>
        <end position="275"/>
    </location>
</feature>
<feature type="domain" description="RNA polymerase sigma-70 region 3" evidence="6">
    <location>
        <begin position="140"/>
        <end position="196"/>
    </location>
</feature>
<dbReference type="SUPFAM" id="SSF88659">
    <property type="entry name" value="Sigma3 and sigma4 domains of RNA polymerase sigma factors"/>
    <property type="match status" value="2"/>
</dbReference>
<dbReference type="SUPFAM" id="SSF88946">
    <property type="entry name" value="Sigma2 domain of RNA polymerase sigma factors"/>
    <property type="match status" value="1"/>
</dbReference>
<evidence type="ECO:0000256" key="1">
    <source>
        <dbReference type="ARBA" id="ARBA00023015"/>
    </source>
</evidence>
<organism evidence="9 10">
    <name type="scientific">Nocardia speluncae</name>
    <dbReference type="NCBI Taxonomy" id="419477"/>
    <lineage>
        <taxon>Bacteria</taxon>
        <taxon>Bacillati</taxon>
        <taxon>Actinomycetota</taxon>
        <taxon>Actinomycetes</taxon>
        <taxon>Mycobacteriales</taxon>
        <taxon>Nocardiaceae</taxon>
        <taxon>Nocardia</taxon>
    </lineage>
</organism>